<organism evidence="1 2">
    <name type="scientific">Citrus x changshan-huyou</name>
    <dbReference type="NCBI Taxonomy" id="2935761"/>
    <lineage>
        <taxon>Eukaryota</taxon>
        <taxon>Viridiplantae</taxon>
        <taxon>Streptophyta</taxon>
        <taxon>Embryophyta</taxon>
        <taxon>Tracheophyta</taxon>
        <taxon>Spermatophyta</taxon>
        <taxon>Magnoliopsida</taxon>
        <taxon>eudicotyledons</taxon>
        <taxon>Gunneridae</taxon>
        <taxon>Pentapetalae</taxon>
        <taxon>rosids</taxon>
        <taxon>malvids</taxon>
        <taxon>Sapindales</taxon>
        <taxon>Rutaceae</taxon>
        <taxon>Aurantioideae</taxon>
        <taxon>Citrus</taxon>
    </lineage>
</organism>
<dbReference type="AlphaFoldDB" id="A0AAP0QVF0"/>
<dbReference type="EMBL" id="JBCGBO010000003">
    <property type="protein sequence ID" value="KAK9216615.1"/>
    <property type="molecule type" value="Genomic_DNA"/>
</dbReference>
<proteinExistence type="predicted"/>
<reference evidence="1 2" key="1">
    <citation type="submission" date="2024-05" db="EMBL/GenBank/DDBJ databases">
        <title>Haplotype-resolved chromosome-level genome assembly of Huyou (Citrus changshanensis).</title>
        <authorList>
            <person name="Miao C."/>
            <person name="Chen W."/>
            <person name="Wu Y."/>
            <person name="Wang L."/>
            <person name="Zhao S."/>
            <person name="Grierson D."/>
            <person name="Xu C."/>
            <person name="Chen K."/>
        </authorList>
    </citation>
    <scope>NUCLEOTIDE SEQUENCE [LARGE SCALE GENOMIC DNA]</scope>
    <source>
        <strain evidence="1">01-14</strain>
        <tissue evidence="1">Leaf</tissue>
    </source>
</reference>
<gene>
    <name evidence="1" type="ORF">WN944_008625</name>
</gene>
<keyword evidence="2" id="KW-1185">Reference proteome</keyword>
<sequence>MSNLPLMTMEGKHAHHAKVLLTNAENTVLPEWATCHAHVHTTRTLSKDAFQTLRKLIGLKKMLVLLDLQRFDLLSRVNIEE</sequence>
<evidence type="ECO:0000313" key="2">
    <source>
        <dbReference type="Proteomes" id="UP001428341"/>
    </source>
</evidence>
<dbReference type="Proteomes" id="UP001428341">
    <property type="component" value="Unassembled WGS sequence"/>
</dbReference>
<evidence type="ECO:0000313" key="1">
    <source>
        <dbReference type="EMBL" id="KAK9216615.1"/>
    </source>
</evidence>
<protein>
    <submittedName>
        <fullName evidence="1">Uncharacterized protein</fullName>
    </submittedName>
</protein>
<accession>A0AAP0QVF0</accession>
<comment type="caution">
    <text evidence="1">The sequence shown here is derived from an EMBL/GenBank/DDBJ whole genome shotgun (WGS) entry which is preliminary data.</text>
</comment>
<name>A0AAP0QVF0_9ROSI</name>